<keyword evidence="4" id="KW-1185">Reference proteome</keyword>
<dbReference type="PANTHER" id="PTHR34598:SF3">
    <property type="entry name" value="OXIDOREDUCTASE AN1597"/>
    <property type="match status" value="1"/>
</dbReference>
<feature type="chain" id="PRO_5003315568" description="Secreted protein" evidence="2">
    <location>
        <begin position="21"/>
        <end position="327"/>
    </location>
</feature>
<dbReference type="Proteomes" id="UP000001072">
    <property type="component" value="Unassembled WGS sequence"/>
</dbReference>
<dbReference type="HOGENOM" id="CLU_042688_2_2_1"/>
<accession>F4RWX2</accession>
<proteinExistence type="inferred from homology"/>
<keyword evidence="2" id="KW-0732">Signal</keyword>
<evidence type="ECO:0008006" key="5">
    <source>
        <dbReference type="Google" id="ProtNLM"/>
    </source>
</evidence>
<protein>
    <recommendedName>
        <fullName evidence="5">Secreted protein</fullName>
    </recommendedName>
</protein>
<dbReference type="PANTHER" id="PTHR34598">
    <property type="entry name" value="BLL6449 PROTEIN"/>
    <property type="match status" value="1"/>
</dbReference>
<dbReference type="OrthoDB" id="412788at2759"/>
<evidence type="ECO:0000256" key="1">
    <source>
        <dbReference type="ARBA" id="ARBA00023604"/>
    </source>
</evidence>
<reference evidence="4" key="1">
    <citation type="journal article" date="2011" name="Proc. Natl. Acad. Sci. U.S.A.">
        <title>Obligate biotrophy features unraveled by the genomic analysis of rust fungi.</title>
        <authorList>
            <person name="Duplessis S."/>
            <person name="Cuomo C.A."/>
            <person name="Lin Y.-C."/>
            <person name="Aerts A."/>
            <person name="Tisserant E."/>
            <person name="Veneault-Fourrey C."/>
            <person name="Joly D.L."/>
            <person name="Hacquard S."/>
            <person name="Amselem J."/>
            <person name="Cantarel B.L."/>
            <person name="Chiu R."/>
            <person name="Coutinho P.M."/>
            <person name="Feau N."/>
            <person name="Field M."/>
            <person name="Frey P."/>
            <person name="Gelhaye E."/>
            <person name="Goldberg J."/>
            <person name="Grabherr M.G."/>
            <person name="Kodira C.D."/>
            <person name="Kohler A."/>
            <person name="Kuees U."/>
            <person name="Lindquist E.A."/>
            <person name="Lucas S.M."/>
            <person name="Mago R."/>
            <person name="Mauceli E."/>
            <person name="Morin E."/>
            <person name="Murat C."/>
            <person name="Pangilinan J.L."/>
            <person name="Park R."/>
            <person name="Pearson M."/>
            <person name="Quesneville H."/>
            <person name="Rouhier N."/>
            <person name="Sakthikumar S."/>
            <person name="Salamov A.A."/>
            <person name="Schmutz J."/>
            <person name="Selles B."/>
            <person name="Shapiro H."/>
            <person name="Tanguay P."/>
            <person name="Tuskan G.A."/>
            <person name="Henrissat B."/>
            <person name="Van de Peer Y."/>
            <person name="Rouze P."/>
            <person name="Ellis J.G."/>
            <person name="Dodds P.N."/>
            <person name="Schein J.E."/>
            <person name="Zhong S."/>
            <person name="Hamelin R.C."/>
            <person name="Grigoriev I.V."/>
            <person name="Szabo L.J."/>
            <person name="Martin F."/>
        </authorList>
    </citation>
    <scope>NUCLEOTIDE SEQUENCE [LARGE SCALE GENOMIC DNA]</scope>
    <source>
        <strain evidence="4">98AG31 / pathotype 3-4-7</strain>
    </source>
</reference>
<evidence type="ECO:0000313" key="4">
    <source>
        <dbReference type="Proteomes" id="UP000001072"/>
    </source>
</evidence>
<dbReference type="RefSeq" id="XP_007413557.1">
    <property type="nucleotide sequence ID" value="XM_007413495.1"/>
</dbReference>
<dbReference type="KEGG" id="mlr:MELLADRAFT_65846"/>
<dbReference type="GO" id="GO:0016491">
    <property type="term" value="F:oxidoreductase activity"/>
    <property type="evidence" value="ECO:0007669"/>
    <property type="project" value="InterPro"/>
</dbReference>
<sequence>MCSLLYKLLLPLSLVLTFQADLYNSEPILKRALPEWHETTTGHAAGHVWSVTGLTSEKYIVDVNDQGPAIPLWDLRRIEDMPDIKTHGFTYVTRDFPLDASQLDPHSEAHQKILERDALDLVKDLTNSKSAISWGGVLRGPSRGSQKPYRVMHSDMSPRGAEFIKSSMILPFCETSDDEDTKAFGQHMAQDKRVVIFNVWRPLREVGRDPLALCDWQSLSDQDAWGIVNHPTDTGSSIQAWKYNEHQKWFYLDKQKPNEVFVFVQHDSSAPAGHGMNTPHAAPYIYETRREAPRISYECRIVAIVGSEFRLDHGRTGQGLFESVTQR</sequence>
<dbReference type="AlphaFoldDB" id="F4RWX2"/>
<dbReference type="InParanoid" id="F4RWX2"/>
<dbReference type="InterPro" id="IPR044053">
    <property type="entry name" value="AsaB-like"/>
</dbReference>
<evidence type="ECO:0000313" key="3">
    <source>
        <dbReference type="EMBL" id="EGG03097.1"/>
    </source>
</evidence>
<dbReference type="VEuPathDB" id="FungiDB:MELLADRAFT_65846"/>
<evidence type="ECO:0000256" key="2">
    <source>
        <dbReference type="SAM" id="SignalP"/>
    </source>
</evidence>
<dbReference type="EMBL" id="GL883126">
    <property type="protein sequence ID" value="EGG03097.1"/>
    <property type="molecule type" value="Genomic_DNA"/>
</dbReference>
<name>F4RWX2_MELLP</name>
<comment type="similarity">
    <text evidence="1">Belongs to the asaB hydroxylase/desaturase family.</text>
</comment>
<gene>
    <name evidence="3" type="ORF">MELLADRAFT_65846</name>
</gene>
<organism evidence="4">
    <name type="scientific">Melampsora larici-populina (strain 98AG31 / pathotype 3-4-7)</name>
    <name type="common">Poplar leaf rust fungus</name>
    <dbReference type="NCBI Taxonomy" id="747676"/>
    <lineage>
        <taxon>Eukaryota</taxon>
        <taxon>Fungi</taxon>
        <taxon>Dikarya</taxon>
        <taxon>Basidiomycota</taxon>
        <taxon>Pucciniomycotina</taxon>
        <taxon>Pucciniomycetes</taxon>
        <taxon>Pucciniales</taxon>
        <taxon>Melampsoraceae</taxon>
        <taxon>Melampsora</taxon>
    </lineage>
</organism>
<dbReference type="NCBIfam" id="NF041278">
    <property type="entry name" value="CmcJ_NvfI_EfuI"/>
    <property type="match status" value="1"/>
</dbReference>
<dbReference type="GeneID" id="18930510"/>
<feature type="signal peptide" evidence="2">
    <location>
        <begin position="1"/>
        <end position="20"/>
    </location>
</feature>